<dbReference type="PANTHER" id="PTHR11889:SF31">
    <property type="entry name" value="PROTEIN HEDGEHOG"/>
    <property type="match status" value="1"/>
</dbReference>
<evidence type="ECO:0000313" key="6">
    <source>
        <dbReference type="EMBL" id="CAE0778974.1"/>
    </source>
</evidence>
<dbReference type="Pfam" id="PF01079">
    <property type="entry name" value="Hint"/>
    <property type="match status" value="1"/>
</dbReference>
<name>A0A6T0C6E8_CHRCT</name>
<evidence type="ECO:0000313" key="7">
    <source>
        <dbReference type="EMBL" id="CAE0778975.1"/>
    </source>
</evidence>
<organism evidence="2">
    <name type="scientific">Chrysotila carterae</name>
    <name type="common">Marine alga</name>
    <name type="synonym">Syracosphaera carterae</name>
    <dbReference type="NCBI Taxonomy" id="13221"/>
    <lineage>
        <taxon>Eukaryota</taxon>
        <taxon>Haptista</taxon>
        <taxon>Haptophyta</taxon>
        <taxon>Prymnesiophyceae</taxon>
        <taxon>Isochrysidales</taxon>
        <taxon>Isochrysidaceae</taxon>
        <taxon>Chrysotila</taxon>
    </lineage>
</organism>
<evidence type="ECO:0000313" key="2">
    <source>
        <dbReference type="EMBL" id="CAE0778965.1"/>
    </source>
</evidence>
<sequence>MRSSTVQLLDVPMLSRPAFDVTTMAFPDQMRQLCVVRSTGHASKDASPYVRLSLESKLTLELSPDHYLRLVNPHGELETHVLAKDAAVGMRLAVSAEAEAEAEVKTATVLQVERTVLAGAYNPYTTSGTIIVNGIEVSCHSSWFLEGVTSAAATPLLYQQLLAPLRALYSVAPGLVKSFCAKFDGDSRPMSELGLRQIVGSLASIASA</sequence>
<evidence type="ECO:0000313" key="3">
    <source>
        <dbReference type="EMBL" id="CAE0778966.1"/>
    </source>
</evidence>
<accession>A0A6T0C6E8</accession>
<dbReference type="SUPFAM" id="SSF51294">
    <property type="entry name" value="Hedgehog/intein (Hint) domain"/>
    <property type="match status" value="1"/>
</dbReference>
<dbReference type="Gene3D" id="2.170.16.10">
    <property type="entry name" value="Hedgehog/Intein (Hint) domain"/>
    <property type="match status" value="1"/>
</dbReference>
<dbReference type="PANTHER" id="PTHR11889">
    <property type="entry name" value="HEDGEHOG"/>
    <property type="match status" value="1"/>
</dbReference>
<dbReference type="EMBL" id="HBIZ01049378">
    <property type="protein sequence ID" value="CAE0778971.1"/>
    <property type="molecule type" value="Transcribed_RNA"/>
</dbReference>
<feature type="domain" description="Hedgehog protein Hint" evidence="1">
    <location>
        <begin position="44"/>
        <end position="149"/>
    </location>
</feature>
<reference evidence="2" key="1">
    <citation type="submission" date="2021-01" db="EMBL/GenBank/DDBJ databases">
        <authorList>
            <person name="Corre E."/>
            <person name="Pelletier E."/>
            <person name="Niang G."/>
            <person name="Scheremetjew M."/>
            <person name="Finn R."/>
            <person name="Kale V."/>
            <person name="Holt S."/>
            <person name="Cochrane G."/>
            <person name="Meng A."/>
            <person name="Brown T."/>
            <person name="Cohen L."/>
        </authorList>
    </citation>
    <scope>NUCLEOTIDE SEQUENCE</scope>
    <source>
        <strain evidence="2">CCMP645</strain>
    </source>
</reference>
<dbReference type="EMBL" id="HBIZ01049373">
    <property type="protein sequence ID" value="CAE0778966.1"/>
    <property type="molecule type" value="Transcribed_RNA"/>
</dbReference>
<dbReference type="AlphaFoldDB" id="A0A6T0C6E8"/>
<dbReference type="InterPro" id="IPR050387">
    <property type="entry name" value="Hedgehog_Signaling"/>
</dbReference>
<proteinExistence type="predicted"/>
<evidence type="ECO:0000259" key="1">
    <source>
        <dbReference type="Pfam" id="PF01079"/>
    </source>
</evidence>
<dbReference type="EMBL" id="HBIZ01049372">
    <property type="protein sequence ID" value="CAE0778965.1"/>
    <property type="molecule type" value="Transcribed_RNA"/>
</dbReference>
<evidence type="ECO:0000313" key="4">
    <source>
        <dbReference type="EMBL" id="CAE0778969.1"/>
    </source>
</evidence>
<dbReference type="InterPro" id="IPR001767">
    <property type="entry name" value="Hedgehog_Hint"/>
</dbReference>
<dbReference type="EMBL" id="HBIZ01049381">
    <property type="protein sequence ID" value="CAE0778974.1"/>
    <property type="molecule type" value="Transcribed_RNA"/>
</dbReference>
<gene>
    <name evidence="2" type="ORF">PCAR00345_LOCUS31604</name>
    <name evidence="3" type="ORF">PCAR00345_LOCUS31605</name>
    <name evidence="4" type="ORF">PCAR00345_LOCUS31608</name>
    <name evidence="5" type="ORF">PCAR00345_LOCUS31610</name>
    <name evidence="6" type="ORF">PCAR00345_LOCUS31613</name>
    <name evidence="7" type="ORF">PCAR00345_LOCUS31614</name>
</gene>
<dbReference type="EMBL" id="HBIZ01049376">
    <property type="protein sequence ID" value="CAE0778969.1"/>
    <property type="molecule type" value="Transcribed_RNA"/>
</dbReference>
<dbReference type="InterPro" id="IPR036844">
    <property type="entry name" value="Hint_dom_sf"/>
</dbReference>
<dbReference type="GO" id="GO:0016540">
    <property type="term" value="P:protein autoprocessing"/>
    <property type="evidence" value="ECO:0007669"/>
    <property type="project" value="InterPro"/>
</dbReference>
<protein>
    <recommendedName>
        <fullName evidence="1">Hedgehog protein Hint domain-containing protein</fullName>
    </recommendedName>
</protein>
<evidence type="ECO:0000313" key="5">
    <source>
        <dbReference type="EMBL" id="CAE0778971.1"/>
    </source>
</evidence>
<dbReference type="EMBL" id="HBIZ01049382">
    <property type="protein sequence ID" value="CAE0778975.1"/>
    <property type="molecule type" value="Transcribed_RNA"/>
</dbReference>